<dbReference type="Pfam" id="PF01116">
    <property type="entry name" value="F_bP_aldolase"/>
    <property type="match status" value="1"/>
</dbReference>
<keyword evidence="3" id="KW-0479">Metal-binding</keyword>
<feature type="binding site" evidence="3">
    <location>
        <position position="228"/>
    </location>
    <ligand>
        <name>Zn(2+)</name>
        <dbReference type="ChEBI" id="CHEBI:29105"/>
        <label>1</label>
        <note>catalytic</note>
    </ligand>
</feature>
<feature type="binding site" evidence="3">
    <location>
        <position position="119"/>
    </location>
    <ligand>
        <name>Zn(2+)</name>
        <dbReference type="ChEBI" id="CHEBI:29105"/>
        <label>2</label>
    </ligand>
</feature>
<feature type="active site" description="Proton donor" evidence="1">
    <location>
        <position position="79"/>
    </location>
</feature>
<feature type="binding site" evidence="2">
    <location>
        <begin position="229"/>
        <end position="231"/>
    </location>
    <ligand>
        <name>dihydroxyacetone phosphate</name>
        <dbReference type="ChEBI" id="CHEBI:57642"/>
    </ligand>
</feature>
<dbReference type="CDD" id="cd00947">
    <property type="entry name" value="TBP_aldolase_IIB"/>
    <property type="match status" value="1"/>
</dbReference>
<dbReference type="EMBL" id="MFAY01000043">
    <property type="protein sequence ID" value="OGD88297.1"/>
    <property type="molecule type" value="Genomic_DNA"/>
</dbReference>
<evidence type="ECO:0008006" key="6">
    <source>
        <dbReference type="Google" id="ProtNLM"/>
    </source>
</evidence>
<evidence type="ECO:0000256" key="3">
    <source>
        <dbReference type="PIRSR" id="PIRSR001359-3"/>
    </source>
</evidence>
<accession>A0A1F5G8Y1</accession>
<sequence>MNLKDYFEKARKENFAIGAFNVDNLDIFKAICSAAQKKRSPVMVEFSPGEVGYFGLDNIVDLVANARDFYQIPILLNLDHARKVEDCVAAIESANSDPGSEMKLRSRIDRARFDLVHFDGSELEIAENISECKKVVEAAHAKGVLVEGEIDRISGTSEVHSEEIDLAVVKNSYTDPQRAAEFVAETGVDIFAAIFGNVHGTFPIQPDLDFDLLGKIRLALPNTFLSLHGGSGIPADQVKEAIKVGKIVKVNVNTELRIAFRDAISEKMQESPEEVTYYKLTPDVVESVMAVVEGKIDVFGSAGRI</sequence>
<dbReference type="PIRSF" id="PIRSF001359">
    <property type="entry name" value="F_bP_aldolase_II"/>
    <property type="match status" value="1"/>
</dbReference>
<dbReference type="Proteomes" id="UP000178577">
    <property type="component" value="Unassembled WGS sequence"/>
</dbReference>
<dbReference type="PANTHER" id="PTHR30304">
    <property type="entry name" value="D-TAGATOSE-1,6-BISPHOSPHATE ALDOLASE"/>
    <property type="match status" value="1"/>
</dbReference>
<evidence type="ECO:0000313" key="4">
    <source>
        <dbReference type="EMBL" id="OGD88297.1"/>
    </source>
</evidence>
<feature type="binding site" evidence="3">
    <location>
        <position position="80"/>
    </location>
    <ligand>
        <name>Zn(2+)</name>
        <dbReference type="ChEBI" id="CHEBI:29105"/>
        <label>1</label>
        <note>catalytic</note>
    </ligand>
</feature>
<feature type="binding site" evidence="3">
    <location>
        <position position="149"/>
    </location>
    <ligand>
        <name>Zn(2+)</name>
        <dbReference type="ChEBI" id="CHEBI:29105"/>
        <label>2</label>
    </ligand>
</feature>
<dbReference type="InterPro" id="IPR013785">
    <property type="entry name" value="Aldolase_TIM"/>
</dbReference>
<dbReference type="Gene3D" id="3.20.20.70">
    <property type="entry name" value="Aldolase class I"/>
    <property type="match status" value="1"/>
</dbReference>
<feature type="binding site" evidence="3">
    <location>
        <position position="199"/>
    </location>
    <ligand>
        <name>Zn(2+)</name>
        <dbReference type="ChEBI" id="CHEBI:29105"/>
        <label>1</label>
        <note>catalytic</note>
    </ligand>
</feature>
<feature type="binding site" evidence="2">
    <location>
        <begin position="251"/>
        <end position="254"/>
    </location>
    <ligand>
        <name>dihydroxyacetone phosphate</name>
        <dbReference type="ChEBI" id="CHEBI:57642"/>
    </ligand>
</feature>
<dbReference type="NCBIfam" id="TIGR00167">
    <property type="entry name" value="cbbA"/>
    <property type="match status" value="1"/>
</dbReference>
<protein>
    <recommendedName>
        <fullName evidence="6">Tagatose-bisphosphate aldolase</fullName>
    </recommendedName>
</protein>
<comment type="cofactor">
    <cofactor evidence="3">
        <name>Zn(2+)</name>
        <dbReference type="ChEBI" id="CHEBI:29105"/>
    </cofactor>
    <text evidence="3">Binds 2 Zn(2+) ions per subunit. One is catalytic and the other provides a structural contribution.</text>
</comment>
<keyword evidence="3" id="KW-0862">Zinc</keyword>
<evidence type="ECO:0000256" key="2">
    <source>
        <dbReference type="PIRSR" id="PIRSR001359-2"/>
    </source>
</evidence>
<comment type="caution">
    <text evidence="4">The sequence shown here is derived from an EMBL/GenBank/DDBJ whole genome shotgun (WGS) entry which is preliminary data.</text>
</comment>
<evidence type="ECO:0000256" key="1">
    <source>
        <dbReference type="PIRSR" id="PIRSR001359-1"/>
    </source>
</evidence>
<gene>
    <name evidence="4" type="ORF">A2693_00285</name>
</gene>
<dbReference type="GO" id="GO:0016832">
    <property type="term" value="F:aldehyde-lyase activity"/>
    <property type="evidence" value="ECO:0007669"/>
    <property type="project" value="InterPro"/>
</dbReference>
<dbReference type="AlphaFoldDB" id="A0A1F5G8Y1"/>
<evidence type="ECO:0000313" key="5">
    <source>
        <dbReference type="Proteomes" id="UP000178577"/>
    </source>
</evidence>
<dbReference type="InterPro" id="IPR050246">
    <property type="entry name" value="Class_II_FBP_aldolase"/>
</dbReference>
<reference evidence="4 5" key="1">
    <citation type="journal article" date="2016" name="Nat. Commun.">
        <title>Thousands of microbial genomes shed light on interconnected biogeochemical processes in an aquifer system.</title>
        <authorList>
            <person name="Anantharaman K."/>
            <person name="Brown C.T."/>
            <person name="Hug L.A."/>
            <person name="Sharon I."/>
            <person name="Castelle C.J."/>
            <person name="Probst A.J."/>
            <person name="Thomas B.C."/>
            <person name="Singh A."/>
            <person name="Wilkins M.J."/>
            <person name="Karaoz U."/>
            <person name="Brodie E.L."/>
            <person name="Williams K.H."/>
            <person name="Hubbard S.S."/>
            <person name="Banfield J.F."/>
        </authorList>
    </citation>
    <scope>NUCLEOTIDE SEQUENCE [LARGE SCALE GENOMIC DNA]</scope>
</reference>
<organism evidence="4 5">
    <name type="scientific">Candidatus Curtissbacteria bacterium RIFCSPHIGHO2_01_FULL_40_12</name>
    <dbReference type="NCBI Taxonomy" id="1797710"/>
    <lineage>
        <taxon>Bacteria</taxon>
        <taxon>Candidatus Curtissiibacteriota</taxon>
    </lineage>
</organism>
<feature type="binding site" evidence="2">
    <location>
        <position position="200"/>
    </location>
    <ligand>
        <name>dihydroxyacetone phosphate</name>
        <dbReference type="ChEBI" id="CHEBI:57642"/>
    </ligand>
</feature>
<name>A0A1F5G8Y1_9BACT</name>
<proteinExistence type="predicted"/>
<dbReference type="SUPFAM" id="SSF51569">
    <property type="entry name" value="Aldolase"/>
    <property type="match status" value="1"/>
</dbReference>
<dbReference type="InterPro" id="IPR000771">
    <property type="entry name" value="FBA_II"/>
</dbReference>
<dbReference type="GO" id="GO:0005975">
    <property type="term" value="P:carbohydrate metabolic process"/>
    <property type="evidence" value="ECO:0007669"/>
    <property type="project" value="InterPro"/>
</dbReference>
<dbReference type="GO" id="GO:0008270">
    <property type="term" value="F:zinc ion binding"/>
    <property type="evidence" value="ECO:0007669"/>
    <property type="project" value="InterPro"/>
</dbReference>
<dbReference type="PANTHER" id="PTHR30304:SF0">
    <property type="entry name" value="D-TAGATOSE-1,6-BISPHOSPHATE ALDOLASE SUBUNIT GATY-RELATED"/>
    <property type="match status" value="1"/>
</dbReference>